<accession>A0A9C6SXQ2</accession>
<keyword evidence="1" id="KW-1185">Reference proteome</keyword>
<proteinExistence type="predicted"/>
<dbReference type="AlphaFoldDB" id="A0A9C6SXQ2"/>
<evidence type="ECO:0000313" key="1">
    <source>
        <dbReference type="Proteomes" id="UP000515160"/>
    </source>
</evidence>
<reference evidence="2" key="1">
    <citation type="submission" date="2025-08" db="UniProtKB">
        <authorList>
            <consortium name="RefSeq"/>
        </authorList>
    </citation>
    <scope>IDENTIFICATION</scope>
    <source>
        <strain evidence="2">15112-1751.03</strain>
        <tissue evidence="2">Whole Adult</tissue>
    </source>
</reference>
<evidence type="ECO:0000313" key="2">
    <source>
        <dbReference type="RefSeq" id="XP_051863709.1"/>
    </source>
</evidence>
<dbReference type="GeneID" id="127566127"/>
<organism evidence="1 2">
    <name type="scientific">Drosophila albomicans</name>
    <name type="common">Fruit fly</name>
    <dbReference type="NCBI Taxonomy" id="7291"/>
    <lineage>
        <taxon>Eukaryota</taxon>
        <taxon>Metazoa</taxon>
        <taxon>Ecdysozoa</taxon>
        <taxon>Arthropoda</taxon>
        <taxon>Hexapoda</taxon>
        <taxon>Insecta</taxon>
        <taxon>Pterygota</taxon>
        <taxon>Neoptera</taxon>
        <taxon>Endopterygota</taxon>
        <taxon>Diptera</taxon>
        <taxon>Brachycera</taxon>
        <taxon>Muscomorpha</taxon>
        <taxon>Ephydroidea</taxon>
        <taxon>Drosophilidae</taxon>
        <taxon>Drosophila</taxon>
    </lineage>
</organism>
<dbReference type="RefSeq" id="XP_051863709.1">
    <property type="nucleotide sequence ID" value="XM_052007749.1"/>
</dbReference>
<gene>
    <name evidence="2" type="primary">LOC127566127</name>
</gene>
<dbReference type="Proteomes" id="UP000515160">
    <property type="component" value="Chromosome 2R"/>
</dbReference>
<name>A0A9C6SXQ2_DROAB</name>
<sequence>MCSLESPELRVSSSKTIYLKCSSIFEFFPDKHHPVESNPNPMRMTKIIVAHKKNVLEMLLSAATSSCFLQRNSAFFHSKVPYALIMVIALDAARRPTSSPTLNTRWRVFIVGEDVGRRAASRHRHIKRKQL</sequence>
<protein>
    <submittedName>
        <fullName evidence="2">Uncharacterized protein LOC127566127</fullName>
    </submittedName>
</protein>